<evidence type="ECO:0000256" key="1">
    <source>
        <dbReference type="ARBA" id="ARBA00004418"/>
    </source>
</evidence>
<evidence type="ECO:0000256" key="10">
    <source>
        <dbReference type="ARBA" id="ARBA00023004"/>
    </source>
</evidence>
<keyword evidence="10" id="KW-0408">Iron</keyword>
<dbReference type="InterPro" id="IPR036280">
    <property type="entry name" value="Multihaem_cyt_sf"/>
</dbReference>
<protein>
    <recommendedName>
        <fullName evidence="3 12">Periplasmic nitrate reductase, electron transfer subunit</fullName>
    </recommendedName>
    <alternativeName>
        <fullName evidence="11 12">Diheme cytochrome c NapB</fullName>
    </alternativeName>
</protein>
<evidence type="ECO:0000256" key="2">
    <source>
        <dbReference type="ARBA" id="ARBA00007368"/>
    </source>
</evidence>
<dbReference type="RefSeq" id="WP_327597919.1">
    <property type="nucleotide sequence ID" value="NZ_JAYXHS010000001.1"/>
</dbReference>
<dbReference type="SUPFAM" id="SSF48695">
    <property type="entry name" value="Multiheme cytochromes"/>
    <property type="match status" value="1"/>
</dbReference>
<keyword evidence="15" id="KW-1185">Reference proteome</keyword>
<dbReference type="PANTHER" id="PTHR38604">
    <property type="entry name" value="PERIPLASMIC NITRATE REDUCTASE, ELECTRON TRANSFER SUBUNIT"/>
    <property type="match status" value="1"/>
</dbReference>
<comment type="subunit">
    <text evidence="12">Component of the periplasmic nitrate reductase NapAB complex composed of NapA and NapB.</text>
</comment>
<dbReference type="EMBL" id="JAYXHS010000001">
    <property type="protein sequence ID" value="MEC5384953.1"/>
    <property type="molecule type" value="Genomic_DNA"/>
</dbReference>
<keyword evidence="7 13" id="KW-0732">Signal</keyword>
<feature type="chain" id="PRO_5046512247" description="Periplasmic nitrate reductase, electron transfer subunit" evidence="13">
    <location>
        <begin position="21"/>
        <end position="158"/>
    </location>
</feature>
<dbReference type="Pfam" id="PF03892">
    <property type="entry name" value="NapB"/>
    <property type="match status" value="1"/>
</dbReference>
<comment type="caution">
    <text evidence="14">The sequence shown here is derived from an EMBL/GenBank/DDBJ whole genome shotgun (WGS) entry which is preliminary data.</text>
</comment>
<organism evidence="14 15">
    <name type="scientific">Uliginosibacterium silvisoli</name>
    <dbReference type="NCBI Taxonomy" id="3114758"/>
    <lineage>
        <taxon>Bacteria</taxon>
        <taxon>Pseudomonadati</taxon>
        <taxon>Pseudomonadota</taxon>
        <taxon>Betaproteobacteria</taxon>
        <taxon>Rhodocyclales</taxon>
        <taxon>Zoogloeaceae</taxon>
        <taxon>Uliginosibacterium</taxon>
    </lineage>
</organism>
<evidence type="ECO:0000313" key="14">
    <source>
        <dbReference type="EMBL" id="MEC5384953.1"/>
    </source>
</evidence>
<keyword evidence="8 12" id="KW-0574">Periplasm</keyword>
<evidence type="ECO:0000313" key="15">
    <source>
        <dbReference type="Proteomes" id="UP001331561"/>
    </source>
</evidence>
<feature type="signal peptide" evidence="13">
    <location>
        <begin position="1"/>
        <end position="20"/>
    </location>
</feature>
<dbReference type="Gene3D" id="1.10.1130.10">
    <property type="entry name" value="Flavocytochrome C3, Chain A"/>
    <property type="match status" value="1"/>
</dbReference>
<evidence type="ECO:0000256" key="6">
    <source>
        <dbReference type="ARBA" id="ARBA00022723"/>
    </source>
</evidence>
<keyword evidence="4 12" id="KW-0813">Transport</keyword>
<keyword evidence="9 12" id="KW-0249">Electron transport</keyword>
<reference evidence="14 15" key="1">
    <citation type="submission" date="2024-01" db="EMBL/GenBank/DDBJ databases">
        <title>Uliginosibacterium soil sp. nov.</title>
        <authorList>
            <person name="Lv Y."/>
        </authorList>
    </citation>
    <scope>NUCLEOTIDE SEQUENCE [LARGE SCALE GENOMIC DNA]</scope>
    <source>
        <strain evidence="14 15">H3</strain>
    </source>
</reference>
<dbReference type="InterPro" id="IPR005591">
    <property type="entry name" value="NapB"/>
</dbReference>
<keyword evidence="6" id="KW-0479">Metal-binding</keyword>
<evidence type="ECO:0000256" key="3">
    <source>
        <dbReference type="ARBA" id="ARBA00013773"/>
    </source>
</evidence>
<accession>A0ABU6JZM9</accession>
<proteinExistence type="inferred from homology"/>
<gene>
    <name evidence="14" type="ORF">VVD49_04420</name>
</gene>
<evidence type="ECO:0000256" key="8">
    <source>
        <dbReference type="ARBA" id="ARBA00022764"/>
    </source>
</evidence>
<evidence type="ECO:0000256" key="4">
    <source>
        <dbReference type="ARBA" id="ARBA00022448"/>
    </source>
</evidence>
<dbReference type="PANTHER" id="PTHR38604:SF1">
    <property type="entry name" value="PERIPLASMIC NITRATE REDUCTASE, ELECTRON TRANSFER SUBUNIT"/>
    <property type="match status" value="1"/>
</dbReference>
<evidence type="ECO:0000256" key="5">
    <source>
        <dbReference type="ARBA" id="ARBA00022617"/>
    </source>
</evidence>
<keyword evidence="5" id="KW-0349">Heme</keyword>
<evidence type="ECO:0000256" key="7">
    <source>
        <dbReference type="ARBA" id="ARBA00022729"/>
    </source>
</evidence>
<sequence length="158" mass="17978">MQARTLIALLCLVTSALAMAQTVPFYDPARGVTPIADEAKPPPIGNEENRDIRRTRAYSMQPPTIPHKIDNYRVDKNFNQCMFCHARSRAEETQAVPLSVTHYMDRQGNVLAEVSPRRYFCQQCHVPQMDVKLVVPSNFEDIDTVLRQSRQSSSSKKK</sequence>
<evidence type="ECO:0000256" key="13">
    <source>
        <dbReference type="SAM" id="SignalP"/>
    </source>
</evidence>
<name>A0ABU6JZM9_9RHOO</name>
<dbReference type="Proteomes" id="UP001331561">
    <property type="component" value="Unassembled WGS sequence"/>
</dbReference>
<evidence type="ECO:0000256" key="11">
    <source>
        <dbReference type="ARBA" id="ARBA00031832"/>
    </source>
</evidence>
<dbReference type="PIRSF" id="PIRSF006105">
    <property type="entry name" value="NapB"/>
    <property type="match status" value="1"/>
</dbReference>
<comment type="similarity">
    <text evidence="2 12">Belongs to the NapB family.</text>
</comment>
<evidence type="ECO:0000256" key="12">
    <source>
        <dbReference type="PIRNR" id="PIRNR006105"/>
    </source>
</evidence>
<comment type="subcellular location">
    <subcellularLocation>
        <location evidence="1 12">Periplasm</location>
    </subcellularLocation>
</comment>
<evidence type="ECO:0000256" key="9">
    <source>
        <dbReference type="ARBA" id="ARBA00022982"/>
    </source>
</evidence>
<comment type="function">
    <text evidence="12">Electron transfer subunit of the periplasmic nitrate reductase complex NapAB.</text>
</comment>